<keyword evidence="8" id="KW-0378">Hydrolase</keyword>
<evidence type="ECO:0000256" key="11">
    <source>
        <dbReference type="ARBA" id="ARBA00024535"/>
    </source>
</evidence>
<dbReference type="Pfam" id="PF03331">
    <property type="entry name" value="LpxC"/>
    <property type="match status" value="1"/>
</dbReference>
<dbReference type="EC" id="3.5.1.108" evidence="4"/>
<name>A0AAW1XGU2_RUBAR</name>
<reference evidence="13 14" key="1">
    <citation type="journal article" date="2023" name="G3 (Bethesda)">
        <title>A chromosome-length genome assembly and annotation of blackberry (Rubus argutus, cv. 'Hillquist').</title>
        <authorList>
            <person name="Bruna T."/>
            <person name="Aryal R."/>
            <person name="Dudchenko O."/>
            <person name="Sargent D.J."/>
            <person name="Mead D."/>
            <person name="Buti M."/>
            <person name="Cavallini A."/>
            <person name="Hytonen T."/>
            <person name="Andres J."/>
            <person name="Pham M."/>
            <person name="Weisz D."/>
            <person name="Mascagni F."/>
            <person name="Usai G."/>
            <person name="Natali L."/>
            <person name="Bassil N."/>
            <person name="Fernandez G.E."/>
            <person name="Lomsadze A."/>
            <person name="Armour M."/>
            <person name="Olukolu B."/>
            <person name="Poorten T."/>
            <person name="Britton C."/>
            <person name="Davik J."/>
            <person name="Ashrafi H."/>
            <person name="Aiden E.L."/>
            <person name="Borodovsky M."/>
            <person name="Worthington M."/>
        </authorList>
    </citation>
    <scope>NUCLEOTIDE SEQUENCE [LARGE SCALE GENOMIC DNA]</scope>
    <source>
        <strain evidence="13">PI 553951</strain>
    </source>
</reference>
<comment type="caution">
    <text evidence="13">The sequence shown here is derived from an EMBL/GenBank/DDBJ whole genome shotgun (WGS) entry which is preliminary data.</text>
</comment>
<evidence type="ECO:0000256" key="2">
    <source>
        <dbReference type="ARBA" id="ARBA00005002"/>
    </source>
</evidence>
<evidence type="ECO:0000313" key="14">
    <source>
        <dbReference type="Proteomes" id="UP001457282"/>
    </source>
</evidence>
<dbReference type="NCBIfam" id="TIGR00325">
    <property type="entry name" value="lpxC"/>
    <property type="match status" value="1"/>
</dbReference>
<evidence type="ECO:0000256" key="6">
    <source>
        <dbReference type="ARBA" id="ARBA00022556"/>
    </source>
</evidence>
<dbReference type="GO" id="GO:0016020">
    <property type="term" value="C:membrane"/>
    <property type="evidence" value="ECO:0007669"/>
    <property type="project" value="GOC"/>
</dbReference>
<dbReference type="PANTHER" id="PTHR33694:SF1">
    <property type="entry name" value="UDP-3-O-ACYL-N-ACETYLGLUCOSAMINE DEACETYLASE 1, MITOCHONDRIAL-RELATED"/>
    <property type="match status" value="1"/>
</dbReference>
<comment type="catalytic activity">
    <reaction evidence="11">
        <text>a UDP-3-O-[(3R)-3-hydroxyacyl]-N-acetyl-alpha-D-glucosamine + H2O = a UDP-3-O-[(3R)-3-hydroxyacyl]-alpha-D-glucosamine + acetate</text>
        <dbReference type="Rhea" id="RHEA:67816"/>
        <dbReference type="ChEBI" id="CHEBI:15377"/>
        <dbReference type="ChEBI" id="CHEBI:30089"/>
        <dbReference type="ChEBI" id="CHEBI:137740"/>
        <dbReference type="ChEBI" id="CHEBI:173225"/>
        <dbReference type="EC" id="3.5.1.108"/>
    </reaction>
</comment>
<dbReference type="PANTHER" id="PTHR33694">
    <property type="entry name" value="UDP-3-O-ACYL-N-ACETYLGLUCOSAMINE DEACETYLASE 1, MITOCHONDRIAL-RELATED"/>
    <property type="match status" value="1"/>
</dbReference>
<evidence type="ECO:0000256" key="3">
    <source>
        <dbReference type="ARBA" id="ARBA00006170"/>
    </source>
</evidence>
<comment type="pathway">
    <text evidence="2">Glycolipid biosynthesis; lipid IV(A) biosynthesis; lipid IV(A) from (3R)-3-hydroxytetradecanoyl-[acyl-carrier-protein] and UDP-N-acetyl-alpha-D-glucosamine: step 2/6.</text>
</comment>
<dbReference type="GO" id="GO:0046872">
    <property type="term" value="F:metal ion binding"/>
    <property type="evidence" value="ECO:0007669"/>
    <property type="project" value="UniProtKB-KW"/>
</dbReference>
<evidence type="ECO:0000313" key="13">
    <source>
        <dbReference type="EMBL" id="KAK9935426.1"/>
    </source>
</evidence>
<evidence type="ECO:0000256" key="10">
    <source>
        <dbReference type="ARBA" id="ARBA00023098"/>
    </source>
</evidence>
<keyword evidence="5" id="KW-0444">Lipid biosynthesis</keyword>
<dbReference type="GO" id="GO:2001289">
    <property type="term" value="P:lipid X metabolic process"/>
    <property type="evidence" value="ECO:0007669"/>
    <property type="project" value="UniProtKB-ARBA"/>
</dbReference>
<keyword evidence="6" id="KW-0441">Lipid A biosynthesis</keyword>
<dbReference type="InterPro" id="IPR004463">
    <property type="entry name" value="UDP-acyl_GlcNac_deAcase"/>
</dbReference>
<evidence type="ECO:0000256" key="8">
    <source>
        <dbReference type="ARBA" id="ARBA00022801"/>
    </source>
</evidence>
<evidence type="ECO:0000256" key="9">
    <source>
        <dbReference type="ARBA" id="ARBA00022833"/>
    </source>
</evidence>
<dbReference type="AlphaFoldDB" id="A0AAW1XGU2"/>
<dbReference type="Gene3D" id="3.30.1700.10">
    <property type="entry name" value="lpxc deacetylase, domain 2"/>
    <property type="match status" value="1"/>
</dbReference>
<dbReference type="GO" id="GO:0103117">
    <property type="term" value="F:UDP-3-O-acyl-N-acetylglucosamine deacetylase activity"/>
    <property type="evidence" value="ECO:0007669"/>
    <property type="project" value="UniProtKB-EC"/>
</dbReference>
<organism evidence="13 14">
    <name type="scientific">Rubus argutus</name>
    <name type="common">Southern blackberry</name>
    <dbReference type="NCBI Taxonomy" id="59490"/>
    <lineage>
        <taxon>Eukaryota</taxon>
        <taxon>Viridiplantae</taxon>
        <taxon>Streptophyta</taxon>
        <taxon>Embryophyta</taxon>
        <taxon>Tracheophyta</taxon>
        <taxon>Spermatophyta</taxon>
        <taxon>Magnoliopsida</taxon>
        <taxon>eudicotyledons</taxon>
        <taxon>Gunneridae</taxon>
        <taxon>Pentapetalae</taxon>
        <taxon>rosids</taxon>
        <taxon>fabids</taxon>
        <taxon>Rosales</taxon>
        <taxon>Rosaceae</taxon>
        <taxon>Rosoideae</taxon>
        <taxon>Rosoideae incertae sedis</taxon>
        <taxon>Rubus</taxon>
    </lineage>
</organism>
<evidence type="ECO:0000256" key="1">
    <source>
        <dbReference type="ARBA" id="ARBA00001947"/>
    </source>
</evidence>
<gene>
    <name evidence="13" type="ORF">M0R45_022529</name>
</gene>
<dbReference type="Proteomes" id="UP001457282">
    <property type="component" value="Unassembled WGS sequence"/>
</dbReference>
<dbReference type="EMBL" id="JBEDUW010000004">
    <property type="protein sequence ID" value="KAK9935426.1"/>
    <property type="molecule type" value="Genomic_DNA"/>
</dbReference>
<dbReference type="SUPFAM" id="SSF54211">
    <property type="entry name" value="Ribosomal protein S5 domain 2-like"/>
    <property type="match status" value="2"/>
</dbReference>
<evidence type="ECO:0000256" key="5">
    <source>
        <dbReference type="ARBA" id="ARBA00022516"/>
    </source>
</evidence>
<accession>A0AAW1XGU2</accession>
<comment type="similarity">
    <text evidence="3">Belongs to the LpxC family.</text>
</comment>
<dbReference type="InterPro" id="IPR011334">
    <property type="entry name" value="UDP-acyl_GlcNac_deAcase_C"/>
</dbReference>
<keyword evidence="7" id="KW-0479">Metal-binding</keyword>
<evidence type="ECO:0000256" key="12">
    <source>
        <dbReference type="ARBA" id="ARBA00024987"/>
    </source>
</evidence>
<evidence type="ECO:0000256" key="4">
    <source>
        <dbReference type="ARBA" id="ARBA00012745"/>
    </source>
</evidence>
<evidence type="ECO:0000256" key="7">
    <source>
        <dbReference type="ARBA" id="ARBA00022723"/>
    </source>
</evidence>
<keyword evidence="14" id="KW-1185">Reference proteome</keyword>
<dbReference type="Gene3D" id="3.30.230.20">
    <property type="entry name" value="lpxc deacetylase, domain 1"/>
    <property type="match status" value="1"/>
</dbReference>
<dbReference type="GO" id="GO:0005739">
    <property type="term" value="C:mitochondrion"/>
    <property type="evidence" value="ECO:0007669"/>
    <property type="project" value="UniProtKB-ARBA"/>
</dbReference>
<dbReference type="GO" id="GO:0009245">
    <property type="term" value="P:lipid A biosynthetic process"/>
    <property type="evidence" value="ECO:0007669"/>
    <property type="project" value="UniProtKB-KW"/>
</dbReference>
<sequence>MTVSSAFNAFKSSKFVTWKSTGRLQQTLAGCIERTGKSLHSGKVSTVKLWPELAGKGRYFDFRSTEIRASIEFAEESPLCTTLCKDGVKIRTVEHLLSALEAMEVDNCRIEIKNSGSEDCDLEVPIFDGSASEWVEAIEQVGLQVATDHYGDCCEKMVAYVNEPVHAWRNDSFVAAFPSQEIRITYGIDFQQVQAIGRQWFSVTSLDNSFYCKQIALSRTFCIYEEVERMRDAGLIKGGSLENAIVCSASKGWLNPPLRFQDEPCRHKVVDLIGDVSLFARCGSQGLPVAHILAYKGSHALHSDLVRRLSGII</sequence>
<comment type="cofactor">
    <cofactor evidence="1">
        <name>Zn(2+)</name>
        <dbReference type="ChEBI" id="CHEBI:29105"/>
    </cofactor>
</comment>
<protein>
    <recommendedName>
        <fullName evidence="4">UDP-3-O-acyl-N-acetylglucosamine deacetylase</fullName>
        <ecNumber evidence="4">3.5.1.108</ecNumber>
    </recommendedName>
</protein>
<dbReference type="InterPro" id="IPR020568">
    <property type="entry name" value="Ribosomal_Su5_D2-typ_SF"/>
</dbReference>
<dbReference type="InterPro" id="IPR015870">
    <property type="entry name" value="UDP-acyl_N-AcGlcN_deAcase_N"/>
</dbReference>
<comment type="function">
    <text evidence="12">Involved in the biosynthesis of lipid A, a phosphorylated glycolipid that in bacteria anchors the lipopolysaccharide to the outer membrane of the cell. Lipid A-like molecules in plants may serve as structural components of the outer membranes of mitochondria and/or chloroplasts, or may be involved in signal transduction or plant defense responses.</text>
</comment>
<keyword evidence="9" id="KW-0862">Zinc</keyword>
<keyword evidence="10" id="KW-0443">Lipid metabolism</keyword>
<proteinExistence type="inferred from homology"/>